<proteinExistence type="predicted"/>
<evidence type="ECO:0000313" key="6">
    <source>
        <dbReference type="Proteomes" id="UP000007799"/>
    </source>
</evidence>
<protein>
    <submittedName>
        <fullName evidence="5">Uncharacterized protein</fullName>
    </submittedName>
</protein>
<dbReference type="GeneID" id="16069477"/>
<dbReference type="PANTHER" id="PTHR24198:SF165">
    <property type="entry name" value="ANKYRIN REPEAT-CONTAINING PROTEIN-RELATED"/>
    <property type="match status" value="1"/>
</dbReference>
<dbReference type="STRING" id="946362.F2UP99"/>
<evidence type="ECO:0000256" key="1">
    <source>
        <dbReference type="ARBA" id="ARBA00022737"/>
    </source>
</evidence>
<keyword evidence="2 3" id="KW-0040">ANK repeat</keyword>
<gene>
    <name evidence="5" type="ORF">PTSG_10020</name>
</gene>
<dbReference type="RefSeq" id="XP_004988935.1">
    <property type="nucleotide sequence ID" value="XM_004988878.1"/>
</dbReference>
<dbReference type="OrthoDB" id="194358at2759"/>
<feature type="repeat" description="ANK" evidence="3">
    <location>
        <begin position="102"/>
        <end position="130"/>
    </location>
</feature>
<dbReference type="Proteomes" id="UP000007799">
    <property type="component" value="Unassembled WGS sequence"/>
</dbReference>
<dbReference type="InParanoid" id="F2UP99"/>
<organism evidence="6">
    <name type="scientific">Salpingoeca rosetta (strain ATCC 50818 / BSB-021)</name>
    <dbReference type="NCBI Taxonomy" id="946362"/>
    <lineage>
        <taxon>Eukaryota</taxon>
        <taxon>Choanoflagellata</taxon>
        <taxon>Craspedida</taxon>
        <taxon>Salpingoecidae</taxon>
        <taxon>Salpingoeca</taxon>
    </lineage>
</organism>
<dbReference type="KEGG" id="sre:PTSG_10020"/>
<evidence type="ECO:0000256" key="4">
    <source>
        <dbReference type="SAM" id="MobiDB-lite"/>
    </source>
</evidence>
<name>F2UP99_SALR5</name>
<evidence type="ECO:0000313" key="5">
    <source>
        <dbReference type="EMBL" id="EGD79454.1"/>
    </source>
</evidence>
<dbReference type="PANTHER" id="PTHR24198">
    <property type="entry name" value="ANKYRIN REPEAT AND PROTEIN KINASE DOMAIN-CONTAINING PROTEIN"/>
    <property type="match status" value="1"/>
</dbReference>
<reference evidence="5" key="1">
    <citation type="submission" date="2009-08" db="EMBL/GenBank/DDBJ databases">
        <title>Annotation of Salpingoeca rosetta.</title>
        <authorList>
            <consortium name="The Broad Institute Genome Sequencing Platform"/>
            <person name="Russ C."/>
            <person name="Cuomo C."/>
            <person name="Burger G."/>
            <person name="Gray M.W."/>
            <person name="Holland P.W.H."/>
            <person name="King N."/>
            <person name="Lang F.B.F."/>
            <person name="Roger A.J."/>
            <person name="Ruiz-Trillo I."/>
            <person name="Young S.K."/>
            <person name="Zeng Q."/>
            <person name="Gargeya S."/>
            <person name="Alvarado L."/>
            <person name="Berlin A."/>
            <person name="Chapman S.B."/>
            <person name="Chen Z."/>
            <person name="Freedman E."/>
            <person name="Gellesch M."/>
            <person name="Goldberg J."/>
            <person name="Griggs A."/>
            <person name="Gujja S."/>
            <person name="Heilman E."/>
            <person name="Heiman D."/>
            <person name="Howarth C."/>
            <person name="Mehta T."/>
            <person name="Neiman D."/>
            <person name="Pearson M."/>
            <person name="Roberts A."/>
            <person name="Saif S."/>
            <person name="Shea T."/>
            <person name="Shenoy N."/>
            <person name="Sisk P."/>
            <person name="Stolte C."/>
            <person name="Sykes S."/>
            <person name="White J."/>
            <person name="Yandava C."/>
            <person name="Haas B."/>
            <person name="Nusbaum C."/>
            <person name="Birren B."/>
        </authorList>
    </citation>
    <scope>NUCLEOTIDE SEQUENCE [LARGE SCALE GENOMIC DNA]</scope>
    <source>
        <strain evidence="5">ATCC 50818</strain>
    </source>
</reference>
<accession>F2UP99</accession>
<dbReference type="AlphaFoldDB" id="F2UP99"/>
<keyword evidence="6" id="KW-1185">Reference proteome</keyword>
<evidence type="ECO:0000256" key="3">
    <source>
        <dbReference type="PROSITE-ProRule" id="PRU00023"/>
    </source>
</evidence>
<dbReference type="Pfam" id="PF12796">
    <property type="entry name" value="Ank_2"/>
    <property type="match status" value="1"/>
</dbReference>
<dbReference type="SMART" id="SM00248">
    <property type="entry name" value="ANK"/>
    <property type="match status" value="2"/>
</dbReference>
<dbReference type="InterPro" id="IPR002110">
    <property type="entry name" value="Ankyrin_rpt"/>
</dbReference>
<dbReference type="EMBL" id="GL832986">
    <property type="protein sequence ID" value="EGD79454.1"/>
    <property type="molecule type" value="Genomic_DNA"/>
</dbReference>
<keyword evidence="1" id="KW-0677">Repeat</keyword>
<dbReference type="Gene3D" id="1.25.40.20">
    <property type="entry name" value="Ankyrin repeat-containing domain"/>
    <property type="match status" value="1"/>
</dbReference>
<dbReference type="PROSITE" id="PS50297">
    <property type="entry name" value="ANK_REP_REGION"/>
    <property type="match status" value="1"/>
</dbReference>
<evidence type="ECO:0000256" key="2">
    <source>
        <dbReference type="ARBA" id="ARBA00023043"/>
    </source>
</evidence>
<sequence length="130" mass="14506">MMAERRASRRSFAVPKSRGSARRSPSPQLPLSRKLDCNIAEALVKGAPLQDIADILTSSPNQAAALDRYQRHPLELAAIHNRQDVMEVLLQRNMNINTKGPQGYAAIHRACMWGHKDMVQFLLDYGADPT</sequence>
<dbReference type="SUPFAM" id="SSF48403">
    <property type="entry name" value="Ankyrin repeat"/>
    <property type="match status" value="1"/>
</dbReference>
<dbReference type="PROSITE" id="PS50088">
    <property type="entry name" value="ANK_REPEAT"/>
    <property type="match status" value="1"/>
</dbReference>
<feature type="region of interest" description="Disordered" evidence="4">
    <location>
        <begin position="1"/>
        <end position="31"/>
    </location>
</feature>
<dbReference type="InterPro" id="IPR036770">
    <property type="entry name" value="Ankyrin_rpt-contain_sf"/>
</dbReference>